<feature type="region of interest" description="Disordered" evidence="1">
    <location>
        <begin position="22"/>
        <end position="43"/>
    </location>
</feature>
<proteinExistence type="predicted"/>
<sequence length="309" mass="34398">MGPNLSGGRALMQNLDLNFQVDLDGDDDDEDEDETIYPSGKPECKKFMHGIPDYIDYLAEMYQGTAVDEQSSCIPGHGIEDEDNELPDDDQVPPAQKDLGDDEHLVGDTSNSPMSTGSRKRGSSTTDTATSPNKKGESPMISVFKGLIHTLQTGSKEEAKTLDQIYNKRIGKKARRREQEMNLRFLLLIHYADEVSFVGTNESDVEEPDDEDEEIEHSAARKNQMSSTARQRERGQQLGKAGEDTDSIDFVRVAPIFLDANTTMMYMALFSMNSLKRAKARALISINSSQPVDHVKEIDPIDGRNYIGK</sequence>
<keyword evidence="3" id="KW-1185">Reference proteome</keyword>
<dbReference type="AlphaFoldDB" id="A0A3L6QXZ6"/>
<accession>A0A3L6QXZ6</accession>
<gene>
    <name evidence="2" type="ORF">C2845_PM08G11150</name>
</gene>
<dbReference type="PANTHER" id="PTHR47069:SF11">
    <property type="entry name" value="OS04G0275550 PROTEIN"/>
    <property type="match status" value="1"/>
</dbReference>
<evidence type="ECO:0000313" key="2">
    <source>
        <dbReference type="EMBL" id="RLM91925.1"/>
    </source>
</evidence>
<evidence type="ECO:0000256" key="1">
    <source>
        <dbReference type="SAM" id="MobiDB-lite"/>
    </source>
</evidence>
<name>A0A3L6QXZ6_PANMI</name>
<feature type="compositionally biased region" description="Acidic residues" evidence="1">
    <location>
        <begin position="23"/>
        <end position="35"/>
    </location>
</feature>
<organism evidence="2 3">
    <name type="scientific">Panicum miliaceum</name>
    <name type="common">Proso millet</name>
    <name type="synonym">Broomcorn millet</name>
    <dbReference type="NCBI Taxonomy" id="4540"/>
    <lineage>
        <taxon>Eukaryota</taxon>
        <taxon>Viridiplantae</taxon>
        <taxon>Streptophyta</taxon>
        <taxon>Embryophyta</taxon>
        <taxon>Tracheophyta</taxon>
        <taxon>Spermatophyta</taxon>
        <taxon>Magnoliopsida</taxon>
        <taxon>Liliopsida</taxon>
        <taxon>Poales</taxon>
        <taxon>Poaceae</taxon>
        <taxon>PACMAD clade</taxon>
        <taxon>Panicoideae</taxon>
        <taxon>Panicodae</taxon>
        <taxon>Paniceae</taxon>
        <taxon>Panicinae</taxon>
        <taxon>Panicum</taxon>
        <taxon>Panicum sect. Panicum</taxon>
    </lineage>
</organism>
<feature type="region of interest" description="Disordered" evidence="1">
    <location>
        <begin position="70"/>
        <end position="140"/>
    </location>
</feature>
<dbReference type="EMBL" id="PQIB02000010">
    <property type="protein sequence ID" value="RLM91925.1"/>
    <property type="molecule type" value="Genomic_DNA"/>
</dbReference>
<feature type="region of interest" description="Disordered" evidence="1">
    <location>
        <begin position="201"/>
        <end position="242"/>
    </location>
</feature>
<dbReference type="PANTHER" id="PTHR47069">
    <property type="match status" value="1"/>
</dbReference>
<reference evidence="3" key="1">
    <citation type="journal article" date="2019" name="Nat. Commun.">
        <title>The genome of broomcorn millet.</title>
        <authorList>
            <person name="Zou C."/>
            <person name="Miki D."/>
            <person name="Li D."/>
            <person name="Tang Q."/>
            <person name="Xiao L."/>
            <person name="Rajput S."/>
            <person name="Deng P."/>
            <person name="Jia W."/>
            <person name="Huang R."/>
            <person name="Zhang M."/>
            <person name="Sun Y."/>
            <person name="Hu J."/>
            <person name="Fu X."/>
            <person name="Schnable P.S."/>
            <person name="Li F."/>
            <person name="Zhang H."/>
            <person name="Feng B."/>
            <person name="Zhu X."/>
            <person name="Liu R."/>
            <person name="Schnable J.C."/>
            <person name="Zhu J.-K."/>
            <person name="Zhang H."/>
        </authorList>
    </citation>
    <scope>NUCLEOTIDE SEQUENCE [LARGE SCALE GENOMIC DNA]</scope>
</reference>
<feature type="compositionally biased region" description="Acidic residues" evidence="1">
    <location>
        <begin position="203"/>
        <end position="215"/>
    </location>
</feature>
<feature type="compositionally biased region" description="Acidic residues" evidence="1">
    <location>
        <begin position="80"/>
        <end position="91"/>
    </location>
</feature>
<dbReference type="Proteomes" id="UP000275267">
    <property type="component" value="Unassembled WGS sequence"/>
</dbReference>
<dbReference type="OrthoDB" id="689779at2759"/>
<evidence type="ECO:0000313" key="3">
    <source>
        <dbReference type="Proteomes" id="UP000275267"/>
    </source>
</evidence>
<protein>
    <submittedName>
        <fullName evidence="2">Uncharacterized protein</fullName>
    </submittedName>
</protein>
<comment type="caution">
    <text evidence="2">The sequence shown here is derived from an EMBL/GenBank/DDBJ whole genome shotgun (WGS) entry which is preliminary data.</text>
</comment>